<proteinExistence type="predicted"/>
<dbReference type="AlphaFoldDB" id="A0A177AWN7"/>
<dbReference type="EMBL" id="LWCA01000933">
    <property type="protein sequence ID" value="OAF66438.1"/>
    <property type="molecule type" value="Genomic_DNA"/>
</dbReference>
<gene>
    <name evidence="1" type="ORF">A3Q56_05846</name>
</gene>
<dbReference type="Proteomes" id="UP000078046">
    <property type="component" value="Unassembled WGS sequence"/>
</dbReference>
<evidence type="ECO:0000313" key="2">
    <source>
        <dbReference type="Proteomes" id="UP000078046"/>
    </source>
</evidence>
<accession>A0A177AWN7</accession>
<evidence type="ECO:0000313" key="1">
    <source>
        <dbReference type="EMBL" id="OAF66438.1"/>
    </source>
</evidence>
<organism evidence="1 2">
    <name type="scientific">Intoshia linei</name>
    <dbReference type="NCBI Taxonomy" id="1819745"/>
    <lineage>
        <taxon>Eukaryota</taxon>
        <taxon>Metazoa</taxon>
        <taxon>Spiralia</taxon>
        <taxon>Lophotrochozoa</taxon>
        <taxon>Mesozoa</taxon>
        <taxon>Orthonectida</taxon>
        <taxon>Rhopaluridae</taxon>
        <taxon>Intoshia</taxon>
    </lineage>
</organism>
<reference evidence="1 2" key="1">
    <citation type="submission" date="2016-04" db="EMBL/GenBank/DDBJ databases">
        <title>The genome of Intoshia linei affirms orthonectids as highly simplified spiralians.</title>
        <authorList>
            <person name="Mikhailov K.V."/>
            <person name="Slusarev G.S."/>
            <person name="Nikitin M.A."/>
            <person name="Logacheva M.D."/>
            <person name="Penin A."/>
            <person name="Aleoshin V."/>
            <person name="Panchin Y.V."/>
        </authorList>
    </citation>
    <scope>NUCLEOTIDE SEQUENCE [LARGE SCALE GENOMIC DNA]</scope>
    <source>
        <strain evidence="1">Intl2013</strain>
        <tissue evidence="1">Whole animal</tissue>
    </source>
</reference>
<protein>
    <submittedName>
        <fullName evidence="1">Uncharacterized protein</fullName>
    </submittedName>
</protein>
<name>A0A177AWN7_9BILA</name>
<keyword evidence="2" id="KW-1185">Reference proteome</keyword>
<sequence>MSENEKDNSTFRNYSKFKLIRFPLLSTPDGQDSLYKVFRTTLSTTTIGAVFTYLDLISTINLTTLNWKIIKGRFKKITIPAAFLGYVYSSTANVSGSIRGRNDSINHSNAGIASGIALAYLSNKLTLICNNGS</sequence>
<comment type="caution">
    <text evidence="1">The sequence shown here is derived from an EMBL/GenBank/DDBJ whole genome shotgun (WGS) entry which is preliminary data.</text>
</comment>